<dbReference type="GO" id="GO:0003755">
    <property type="term" value="F:peptidyl-prolyl cis-trans isomerase activity"/>
    <property type="evidence" value="ECO:0007669"/>
    <property type="project" value="InterPro"/>
</dbReference>
<accession>A0A101ILP3</accession>
<dbReference type="SUPFAM" id="SSF54534">
    <property type="entry name" value="FKBP-like"/>
    <property type="match status" value="1"/>
</dbReference>
<evidence type="ECO:0000313" key="2">
    <source>
        <dbReference type="EMBL" id="KUK45421.1"/>
    </source>
</evidence>
<keyword evidence="3" id="KW-0413">Isomerase</keyword>
<dbReference type="PATRIC" id="fig|301375.6.peg.1459"/>
<evidence type="ECO:0000313" key="4">
    <source>
        <dbReference type="Proteomes" id="UP000053961"/>
    </source>
</evidence>
<gene>
    <name evidence="2" type="ORF">XD72_0199</name>
    <name evidence="3" type="ORF">XE07_0555</name>
</gene>
<feature type="domain" description="PpiC" evidence="1">
    <location>
        <begin position="2"/>
        <end position="91"/>
    </location>
</feature>
<name>A0A101ILP3_9EURY</name>
<dbReference type="PANTHER" id="PTHR43629:SF2">
    <property type="entry name" value="RHODANESE-LIKE_PPIC DOMAIN-CONTAINING PROTEIN 12, CHLOROPLASTIC"/>
    <property type="match status" value="1"/>
</dbReference>
<protein>
    <submittedName>
        <fullName evidence="3">Peptidyl-prolyl cis-trans isomerase C</fullName>
    </submittedName>
</protein>
<dbReference type="InterPro" id="IPR052204">
    <property type="entry name" value="PpiC/parvulin_rotamase"/>
</dbReference>
<reference evidence="4 5" key="2">
    <citation type="journal article" date="2015" name="MBio">
        <title>Genome-Resolved Metagenomic Analysis Reveals Roles for Candidate Phyla and Other Microbial Community Members in Biogeochemical Transformations in Oil Reservoirs.</title>
        <authorList>
            <person name="Hu P."/>
            <person name="Tom L."/>
            <person name="Singh A."/>
            <person name="Thomas B.C."/>
            <person name="Baker B.J."/>
            <person name="Piceno Y.M."/>
            <person name="Andersen G.L."/>
            <person name="Banfield J.F."/>
        </authorList>
    </citation>
    <scope>NUCLEOTIDE SEQUENCE [LARGE SCALE GENOMIC DNA]</scope>
    <source>
        <strain evidence="2">57_489</strain>
    </source>
</reference>
<dbReference type="PANTHER" id="PTHR43629">
    <property type="entry name" value="PEPTIDYL-PROLYL CIS-TRANS ISOMERASE"/>
    <property type="match status" value="1"/>
</dbReference>
<dbReference type="Pfam" id="PF00639">
    <property type="entry name" value="Rotamase"/>
    <property type="match status" value="1"/>
</dbReference>
<dbReference type="AlphaFoldDB" id="A0A101ILP3"/>
<dbReference type="Proteomes" id="UP000053961">
    <property type="component" value="Unassembled WGS sequence"/>
</dbReference>
<organism evidence="3 4">
    <name type="scientific">Methanothrix harundinacea</name>
    <dbReference type="NCBI Taxonomy" id="301375"/>
    <lineage>
        <taxon>Archaea</taxon>
        <taxon>Methanobacteriati</taxon>
        <taxon>Methanobacteriota</taxon>
        <taxon>Stenosarchaea group</taxon>
        <taxon>Methanomicrobia</taxon>
        <taxon>Methanotrichales</taxon>
        <taxon>Methanotrichaceae</taxon>
        <taxon>Methanothrix</taxon>
    </lineage>
</organism>
<dbReference type="Proteomes" id="UP000057043">
    <property type="component" value="Unassembled WGS sequence"/>
</dbReference>
<comment type="caution">
    <text evidence="3">The sequence shown here is derived from an EMBL/GenBank/DDBJ whole genome shotgun (WGS) entry which is preliminary data.</text>
</comment>
<dbReference type="EMBL" id="LGFT01000003">
    <property type="protein sequence ID" value="KUK45421.1"/>
    <property type="molecule type" value="Genomic_DNA"/>
</dbReference>
<dbReference type="Gene3D" id="3.10.50.40">
    <property type="match status" value="1"/>
</dbReference>
<sequence length="93" mass="10351">MTKQVHAAHILVKTDKKAKEVLAKINKGESFAEMARKYSDCPSAKNKGDLGWFGKGKMVPEFERAAFEGEKGKVVGPVKTDFGYHLIKILDKK</sequence>
<dbReference type="InterPro" id="IPR046357">
    <property type="entry name" value="PPIase_dom_sf"/>
</dbReference>
<dbReference type="PROSITE" id="PS50198">
    <property type="entry name" value="PPIC_PPIASE_2"/>
    <property type="match status" value="1"/>
</dbReference>
<evidence type="ECO:0000259" key="1">
    <source>
        <dbReference type="PROSITE" id="PS50198"/>
    </source>
</evidence>
<reference evidence="3" key="1">
    <citation type="journal article" date="2015" name="MBio">
        <title>Genome-resolved metagenomic analysis reveals roles for candidate phyla and other microbial community members in biogeochemical transformations in oil reservoirs.</title>
        <authorList>
            <person name="Hu P."/>
            <person name="Tom L."/>
            <person name="Singh A."/>
            <person name="Thomas B.C."/>
            <person name="Baker B.J."/>
            <person name="Piceno Y.M."/>
            <person name="Andersen G.L."/>
            <person name="Banfield J.F."/>
        </authorList>
    </citation>
    <scope>NUCLEOTIDE SEQUENCE [LARGE SCALE GENOMIC DNA]</scope>
    <source>
        <strain evidence="3">56_747</strain>
    </source>
</reference>
<proteinExistence type="predicted"/>
<dbReference type="InterPro" id="IPR000297">
    <property type="entry name" value="PPIase_PpiC"/>
</dbReference>
<evidence type="ECO:0000313" key="3">
    <source>
        <dbReference type="EMBL" id="KUK97170.1"/>
    </source>
</evidence>
<evidence type="ECO:0000313" key="5">
    <source>
        <dbReference type="Proteomes" id="UP000057043"/>
    </source>
</evidence>
<dbReference type="EMBL" id="LGHB01000004">
    <property type="protein sequence ID" value="KUK97170.1"/>
    <property type="molecule type" value="Genomic_DNA"/>
</dbReference>